<dbReference type="NCBIfam" id="TIGR03183">
    <property type="entry name" value="DNA_S_dndC"/>
    <property type="match status" value="1"/>
</dbReference>
<dbReference type="GO" id="GO:0016740">
    <property type="term" value="F:transferase activity"/>
    <property type="evidence" value="ECO:0007669"/>
    <property type="project" value="UniProtKB-KW"/>
</dbReference>
<dbReference type="SUPFAM" id="SSF52402">
    <property type="entry name" value="Adenine nucleotide alpha hydrolases-like"/>
    <property type="match status" value="1"/>
</dbReference>
<feature type="region of interest" description="Disordered" evidence="1">
    <location>
        <begin position="492"/>
        <end position="515"/>
    </location>
</feature>
<feature type="domain" description="Phosphoadenosine phosphosulphate reductase" evidence="2">
    <location>
        <begin position="31"/>
        <end position="217"/>
    </location>
</feature>
<dbReference type="Pfam" id="PF01507">
    <property type="entry name" value="PAPS_reduct"/>
    <property type="match status" value="1"/>
</dbReference>
<name>A0A2Z2HLL2_9ARCH</name>
<dbReference type="PANTHER" id="PTHR43196">
    <property type="entry name" value="SULFATE ADENYLYLTRANSFERASE SUBUNIT 2"/>
    <property type="match status" value="1"/>
</dbReference>
<dbReference type="NCBIfam" id="NF005316">
    <property type="entry name" value="PRK06850.1"/>
    <property type="match status" value="1"/>
</dbReference>
<evidence type="ECO:0000313" key="4">
    <source>
        <dbReference type="Proteomes" id="UP000249949"/>
    </source>
</evidence>
<proteinExistence type="predicted"/>
<dbReference type="RefSeq" id="WP_086907926.1">
    <property type="nucleotide sequence ID" value="NZ_CP021324.1"/>
</dbReference>
<feature type="compositionally biased region" description="Basic and acidic residues" evidence="1">
    <location>
        <begin position="492"/>
        <end position="501"/>
    </location>
</feature>
<dbReference type="InterPro" id="IPR046882">
    <property type="entry name" value="Sp-DndD"/>
</dbReference>
<gene>
    <name evidence="3" type="primary">dndC</name>
    <name evidence="3" type="ORF">NMSP_1267</name>
</gene>
<dbReference type="InterPro" id="IPR017598">
    <property type="entry name" value="SulphurTrfase_DndC"/>
</dbReference>
<organism evidence="3 4">
    <name type="scientific">Candidatus Nitrosomarinus catalinensis</name>
    <dbReference type="NCBI Taxonomy" id="1898749"/>
    <lineage>
        <taxon>Archaea</taxon>
        <taxon>Nitrososphaerota</taxon>
        <taxon>Nitrososphaeria</taxon>
        <taxon>Nitrosopumilales</taxon>
        <taxon>Nitrosopumilaceae</taxon>
        <taxon>Candidatus Nitrosomarinus</taxon>
    </lineage>
</organism>
<dbReference type="OrthoDB" id="14887at2157"/>
<sequence length="515" mass="59711">MSESVFDKRKLTDVYEEIRKVYLSDNRPWIIGFSGGKDSTCLVQLVWNALSELSPEKLQKQVYVISSDTLVESPQIAARITGSLNKMEKHGQEQHLPLSTNLLRPKLSDTFWVRLLGLGYPAPTVMFRWCTDMLKINNADRFIEEKVSEYGEAIVLLGMRKSESISRHQTMNLYKIDNSLLSRHSKFAQTYIYTPIEDFSAEDVWNYLLQNKNPWNENNRDLLALYQDANASECPLVVDTSTPSCGGGRFGCWTCTVVDKQSYLNNLIENGEEWMEILAELREELKQTQEPQAWEKVREKKRRNGKVDLKTHDVKCTKCSTVINDISLKNCPICLAKDNLEIPLIRYTPGPYTMKFRKEYLEKLLVGQVKIQKQKNDPDMELILQEEIHEIQRIWRMEQGDWHNSAYQIYEKITGIKLESAKEDLGGFGEMEEELLQQVCVDHNVPAKLVSTLLNKEFENQGATRHSKIFGEIKKQLSKEWREDMDVIMDELHQERKEKESVPSSKRKEKTNASN</sequence>
<dbReference type="PANTHER" id="PTHR43196:SF2">
    <property type="entry name" value="PHOSPHOADENOSINE PHOSPHOSULFATE REDUCTASE"/>
    <property type="match status" value="1"/>
</dbReference>
<dbReference type="KEGG" id="nct:NMSP_1267"/>
<dbReference type="Pfam" id="PF20306">
    <property type="entry name" value="Sp-DndD"/>
    <property type="match status" value="1"/>
</dbReference>
<dbReference type="AlphaFoldDB" id="A0A2Z2HLL2"/>
<dbReference type="InterPro" id="IPR002500">
    <property type="entry name" value="PAPS_reduct_dom"/>
</dbReference>
<keyword evidence="3" id="KW-0808">Transferase</keyword>
<evidence type="ECO:0000313" key="3">
    <source>
        <dbReference type="EMBL" id="ARS64882.1"/>
    </source>
</evidence>
<dbReference type="Gene3D" id="3.40.50.620">
    <property type="entry name" value="HUPs"/>
    <property type="match status" value="1"/>
</dbReference>
<keyword evidence="4" id="KW-1185">Reference proteome</keyword>
<dbReference type="EMBL" id="CP021324">
    <property type="protein sequence ID" value="ARS64882.1"/>
    <property type="molecule type" value="Genomic_DNA"/>
</dbReference>
<dbReference type="Proteomes" id="UP000249949">
    <property type="component" value="Chromosome"/>
</dbReference>
<accession>A0A2Z2HLL2</accession>
<dbReference type="InterPro" id="IPR014729">
    <property type="entry name" value="Rossmann-like_a/b/a_fold"/>
</dbReference>
<dbReference type="GeneID" id="32901717"/>
<evidence type="ECO:0000256" key="1">
    <source>
        <dbReference type="SAM" id="MobiDB-lite"/>
    </source>
</evidence>
<protein>
    <submittedName>
        <fullName evidence="3">3'-phosphoadenosine 5'-phosphosulfate sulfurtransferase DndC</fullName>
    </submittedName>
</protein>
<dbReference type="CDD" id="cd23947">
    <property type="entry name" value="PAPS_reductase-like_YbdN"/>
    <property type="match status" value="1"/>
</dbReference>
<dbReference type="InterPro" id="IPR050128">
    <property type="entry name" value="Sulfate_adenylyltrnsfr_sub2"/>
</dbReference>
<reference evidence="3 4" key="1">
    <citation type="journal article" date="2017" name="Environ. Microbiol.">
        <title>Genome and epigenome of a novel marine Thaumarchaeota strain suggest viral infection, phosphorothioation DNA modification and multiple restriction systems.</title>
        <authorList>
            <person name="Ahlgren N.A."/>
            <person name="Chen Y."/>
            <person name="Needham D.M."/>
            <person name="Parada A.E."/>
            <person name="Sachdeva R."/>
            <person name="Trinh V."/>
            <person name="Chen T."/>
            <person name="Fuhrman J.A."/>
        </authorList>
    </citation>
    <scope>NUCLEOTIDE SEQUENCE [LARGE SCALE GENOMIC DNA]</scope>
    <source>
        <strain evidence="3 4">SPOT01</strain>
    </source>
</reference>
<dbReference type="REBASE" id="202362">
    <property type="entry name" value="M.Nca01DndCP"/>
</dbReference>
<evidence type="ECO:0000259" key="2">
    <source>
        <dbReference type="Pfam" id="PF01507"/>
    </source>
</evidence>